<dbReference type="PROSITE" id="PS50020">
    <property type="entry name" value="WW_DOMAIN_2"/>
    <property type="match status" value="1"/>
</dbReference>
<protein>
    <recommendedName>
        <fullName evidence="3">WW domain-containing protein</fullName>
    </recommendedName>
</protein>
<keyword evidence="5" id="KW-1185">Reference proteome</keyword>
<feature type="region of interest" description="Disordered" evidence="1">
    <location>
        <begin position="103"/>
        <end position="125"/>
    </location>
</feature>
<evidence type="ECO:0000313" key="4">
    <source>
        <dbReference type="EMBL" id="KAL1530957.1"/>
    </source>
</evidence>
<evidence type="ECO:0000256" key="2">
    <source>
        <dbReference type="SAM" id="SignalP"/>
    </source>
</evidence>
<evidence type="ECO:0000256" key="1">
    <source>
        <dbReference type="SAM" id="MobiDB-lite"/>
    </source>
</evidence>
<dbReference type="SMART" id="SM00456">
    <property type="entry name" value="WW"/>
    <property type="match status" value="1"/>
</dbReference>
<dbReference type="PROSITE" id="PS01159">
    <property type="entry name" value="WW_DOMAIN_1"/>
    <property type="match status" value="1"/>
</dbReference>
<keyword evidence="2" id="KW-0732">Signal</keyword>
<dbReference type="AlphaFoldDB" id="A0AB34KCJ4"/>
<gene>
    <name evidence="4" type="ORF">AB1Y20_001848</name>
</gene>
<dbReference type="SUPFAM" id="SSF51045">
    <property type="entry name" value="WW domain"/>
    <property type="match status" value="1"/>
</dbReference>
<organism evidence="4 5">
    <name type="scientific">Prymnesium parvum</name>
    <name type="common">Toxic golden alga</name>
    <dbReference type="NCBI Taxonomy" id="97485"/>
    <lineage>
        <taxon>Eukaryota</taxon>
        <taxon>Haptista</taxon>
        <taxon>Haptophyta</taxon>
        <taxon>Prymnesiophyceae</taxon>
        <taxon>Prymnesiales</taxon>
        <taxon>Prymnesiaceae</taxon>
        <taxon>Prymnesium</taxon>
    </lineage>
</organism>
<dbReference type="CDD" id="cd00201">
    <property type="entry name" value="WW"/>
    <property type="match status" value="1"/>
</dbReference>
<dbReference type="Gene3D" id="2.20.70.10">
    <property type="match status" value="1"/>
</dbReference>
<dbReference type="Proteomes" id="UP001515480">
    <property type="component" value="Unassembled WGS sequence"/>
</dbReference>
<name>A0AB34KCJ4_PRYPA</name>
<comment type="caution">
    <text evidence="4">The sequence shown here is derived from an EMBL/GenBank/DDBJ whole genome shotgun (WGS) entry which is preliminary data.</text>
</comment>
<dbReference type="Pfam" id="PF00397">
    <property type="entry name" value="WW"/>
    <property type="match status" value="1"/>
</dbReference>
<accession>A0AB34KCJ4</accession>
<evidence type="ECO:0000259" key="3">
    <source>
        <dbReference type="PROSITE" id="PS50020"/>
    </source>
</evidence>
<evidence type="ECO:0000313" key="5">
    <source>
        <dbReference type="Proteomes" id="UP001515480"/>
    </source>
</evidence>
<feature type="chain" id="PRO_5044339105" description="WW domain-containing protein" evidence="2">
    <location>
        <begin position="21"/>
        <end position="154"/>
    </location>
</feature>
<feature type="signal peptide" evidence="2">
    <location>
        <begin position="1"/>
        <end position="20"/>
    </location>
</feature>
<feature type="domain" description="WW" evidence="3">
    <location>
        <begin position="121"/>
        <end position="154"/>
    </location>
</feature>
<proteinExistence type="predicted"/>
<sequence length="154" mass="17408">MMAAALVCVLPAFLLPSSPALRPLNDHAARRVTVNAGLFDLFKESEEKKAAKEAEWRAIQEKARLRRDPQAFAKYEEEVLARRLEQHKKRKEEEAFHLGANDIVIGSEEESTTPSPKVKLDGLPDGWKSAVDATTGNTYYFNKERGVTQWEKPK</sequence>
<reference evidence="4 5" key="1">
    <citation type="journal article" date="2024" name="Science">
        <title>Giant polyketide synthase enzymes in the biosynthesis of giant marine polyether toxins.</title>
        <authorList>
            <person name="Fallon T.R."/>
            <person name="Shende V.V."/>
            <person name="Wierzbicki I.H."/>
            <person name="Pendleton A.L."/>
            <person name="Watervoot N.F."/>
            <person name="Auber R.P."/>
            <person name="Gonzalez D.J."/>
            <person name="Wisecaver J.H."/>
            <person name="Moore B.S."/>
        </authorList>
    </citation>
    <scope>NUCLEOTIDE SEQUENCE [LARGE SCALE GENOMIC DNA]</scope>
    <source>
        <strain evidence="4 5">12B1</strain>
    </source>
</reference>
<dbReference type="InterPro" id="IPR001202">
    <property type="entry name" value="WW_dom"/>
</dbReference>
<dbReference type="EMBL" id="JBGBPQ010000001">
    <property type="protein sequence ID" value="KAL1530957.1"/>
    <property type="molecule type" value="Genomic_DNA"/>
</dbReference>
<dbReference type="InterPro" id="IPR036020">
    <property type="entry name" value="WW_dom_sf"/>
</dbReference>